<name>A0ABN2E8V7_9ACTN</name>
<dbReference type="CDD" id="cd01083">
    <property type="entry name" value="GAG_Lyase"/>
    <property type="match status" value="1"/>
</dbReference>
<dbReference type="PANTHER" id="PTHR38481:SF1">
    <property type="entry name" value="HYALURONATE LYASE"/>
    <property type="match status" value="1"/>
</dbReference>
<proteinExistence type="inferred from homology"/>
<evidence type="ECO:0000259" key="5">
    <source>
        <dbReference type="Pfam" id="PF02278"/>
    </source>
</evidence>
<protein>
    <submittedName>
        <fullName evidence="8">Polysaccharide lyase 8 family protein</fullName>
    </submittedName>
</protein>
<accession>A0ABN2E8V7</accession>
<dbReference type="PANTHER" id="PTHR38481">
    <property type="entry name" value="HYALURONATE LYASE"/>
    <property type="match status" value="1"/>
</dbReference>
<gene>
    <name evidence="8" type="ORF">GCM10009742_52640</name>
</gene>
<feature type="domain" description="Polysaccharide lyase 8 N-terminal alpha-helical" evidence="7">
    <location>
        <begin position="42"/>
        <end position="362"/>
    </location>
</feature>
<dbReference type="PROSITE" id="PS51318">
    <property type="entry name" value="TAT"/>
    <property type="match status" value="1"/>
</dbReference>
<feature type="chain" id="PRO_5045982540" evidence="4">
    <location>
        <begin position="30"/>
        <end position="789"/>
    </location>
</feature>
<dbReference type="InterPro" id="IPR011071">
    <property type="entry name" value="Lyase_8-like_C"/>
</dbReference>
<dbReference type="InterPro" id="IPR014718">
    <property type="entry name" value="GH-type_carb-bd"/>
</dbReference>
<evidence type="ECO:0000259" key="7">
    <source>
        <dbReference type="Pfam" id="PF08124"/>
    </source>
</evidence>
<feature type="domain" description="Polysaccharide lyase family 8 C-terminal" evidence="6">
    <location>
        <begin position="670"/>
        <end position="740"/>
    </location>
</feature>
<dbReference type="InterPro" id="IPR012970">
    <property type="entry name" value="Lyase_8_alpha_N"/>
</dbReference>
<keyword evidence="9" id="KW-1185">Reference proteome</keyword>
<evidence type="ECO:0000256" key="2">
    <source>
        <dbReference type="ARBA" id="ARBA00022729"/>
    </source>
</evidence>
<dbReference type="Gene3D" id="2.70.98.10">
    <property type="match status" value="1"/>
</dbReference>
<sequence>MTISRRSVLGGLGALGLAAAVSRTLPATAVDQPDYATLRERWIDLITGRRGIDPADPDFGKRLAAMDSAVAANRAKLASPVGTRSTVFTNVPFGTSPNLTTTYRQLEQFATAYMTPGSAWYGDAGVLADAVAGLDDANRIFYNDQMAEFGNWWDWEIGASKSLANSMVLLNSELGIDRLSRYAAAIDHFVPDPWSSRPGQANQVISTGANRVDQCQAVIVRAIAEPDETRLTHARDGLSETWQYVTSGDGFYRDGSFIQHGTIAYTGTYGGVLLKGLSLLFALLAGSSADIDSTRDELYATVDESFAPVIYDCQMLDSVRGRAVSRTQERSHDDAYIIIESMLTLAQGVDAATAARWRGLCAGWIARDTYGSIRTSASLARLALLKDLSGVAPAAEPVGHKLFASMDRAVHRRSGWALAISMAGERITWYECGNGENNRGYFTGNGMTYLYDRDNGQFDDNFWPTVDRYRLPGTTVDTTPLPDKVAGEWGAGLPASAWVGGAVLGADAAIGQHLLGPGGTGLSALKSWFCFGDLIVALGTDIRSTSGNRVETVVENRNLHADGTAGLLVDGRTTVADVGSSASVPARWAYLEGVGGYVFPGGTTLNVKREDRTGSWREVNTGGTTDLISRRFLTLWLDHGVTAGSQYAYVLAPGASAAQTAQLAQSAELQIVNNTNVVQAVLLGSLAGANFWAAGSTTFRLPDGQKVSLTVDNPCAVVLRWSRGTLEVSVADPTQHASELQVTLGQAGWSVVTKDPTITVGGPRKDELRLTVSTTDAHGSSHRATFTQN</sequence>
<reference evidence="8 9" key="1">
    <citation type="journal article" date="2019" name="Int. J. Syst. Evol. Microbiol.">
        <title>The Global Catalogue of Microorganisms (GCM) 10K type strain sequencing project: providing services to taxonomists for standard genome sequencing and annotation.</title>
        <authorList>
            <consortium name="The Broad Institute Genomics Platform"/>
            <consortium name="The Broad Institute Genome Sequencing Center for Infectious Disease"/>
            <person name="Wu L."/>
            <person name="Ma J."/>
        </authorList>
    </citation>
    <scope>NUCLEOTIDE SEQUENCE [LARGE SCALE GENOMIC DNA]</scope>
    <source>
        <strain evidence="8 9">JCM 14304</strain>
    </source>
</reference>
<evidence type="ECO:0000313" key="8">
    <source>
        <dbReference type="EMBL" id="GAA1598626.1"/>
    </source>
</evidence>
<dbReference type="InterPro" id="IPR008929">
    <property type="entry name" value="Chondroitin_lyas"/>
</dbReference>
<organism evidence="8 9">
    <name type="scientific">Kribbella karoonensis</name>
    <dbReference type="NCBI Taxonomy" id="324851"/>
    <lineage>
        <taxon>Bacteria</taxon>
        <taxon>Bacillati</taxon>
        <taxon>Actinomycetota</taxon>
        <taxon>Actinomycetes</taxon>
        <taxon>Propionibacteriales</taxon>
        <taxon>Kribbellaceae</taxon>
        <taxon>Kribbella</taxon>
    </lineage>
</organism>
<dbReference type="RefSeq" id="WP_344195934.1">
    <property type="nucleotide sequence ID" value="NZ_BAAAND010000008.1"/>
</dbReference>
<dbReference type="SUPFAM" id="SSF74650">
    <property type="entry name" value="Galactose mutarotase-like"/>
    <property type="match status" value="1"/>
</dbReference>
<evidence type="ECO:0000256" key="1">
    <source>
        <dbReference type="ARBA" id="ARBA00006699"/>
    </source>
</evidence>
<keyword evidence="2 4" id="KW-0732">Signal</keyword>
<evidence type="ECO:0000256" key="4">
    <source>
        <dbReference type="SAM" id="SignalP"/>
    </source>
</evidence>
<feature type="domain" description="Polysaccharide lyase family 8 central" evidence="5">
    <location>
        <begin position="400"/>
        <end position="656"/>
    </location>
</feature>
<dbReference type="InterPro" id="IPR038970">
    <property type="entry name" value="Lyase_8"/>
</dbReference>
<dbReference type="Pfam" id="PF02278">
    <property type="entry name" value="Lyase_8"/>
    <property type="match status" value="1"/>
</dbReference>
<evidence type="ECO:0000259" key="6">
    <source>
        <dbReference type="Pfam" id="PF02884"/>
    </source>
</evidence>
<dbReference type="Proteomes" id="UP001500190">
    <property type="component" value="Unassembled WGS sequence"/>
</dbReference>
<evidence type="ECO:0000313" key="9">
    <source>
        <dbReference type="Proteomes" id="UP001500190"/>
    </source>
</evidence>
<dbReference type="GO" id="GO:0016829">
    <property type="term" value="F:lyase activity"/>
    <property type="evidence" value="ECO:0007669"/>
    <property type="project" value="UniProtKB-KW"/>
</dbReference>
<dbReference type="InterPro" id="IPR003159">
    <property type="entry name" value="Lyase_8_central_dom"/>
</dbReference>
<evidence type="ECO:0000256" key="3">
    <source>
        <dbReference type="ARBA" id="ARBA00023239"/>
    </source>
</evidence>
<keyword evidence="3 8" id="KW-0456">Lyase</keyword>
<dbReference type="Gene3D" id="2.60.220.10">
    <property type="entry name" value="Polysaccharide lyase family 8-like, C-terminal"/>
    <property type="match status" value="1"/>
</dbReference>
<feature type="signal peptide" evidence="4">
    <location>
        <begin position="1"/>
        <end position="29"/>
    </location>
</feature>
<dbReference type="InterPro" id="IPR011013">
    <property type="entry name" value="Gal_mutarotase_sf_dom"/>
</dbReference>
<dbReference type="EMBL" id="BAAAND010000008">
    <property type="protein sequence ID" value="GAA1598626.1"/>
    <property type="molecule type" value="Genomic_DNA"/>
</dbReference>
<dbReference type="SUPFAM" id="SSF48230">
    <property type="entry name" value="Chondroitin AC/alginate lyase"/>
    <property type="match status" value="1"/>
</dbReference>
<comment type="similarity">
    <text evidence="1">Belongs to the polysaccharide lyase 8 family.</text>
</comment>
<dbReference type="SUPFAM" id="SSF49863">
    <property type="entry name" value="Hyaluronate lyase-like, C-terminal domain"/>
    <property type="match status" value="1"/>
</dbReference>
<dbReference type="Pfam" id="PF08124">
    <property type="entry name" value="Lyase_8_N"/>
    <property type="match status" value="1"/>
</dbReference>
<dbReference type="InterPro" id="IPR004103">
    <property type="entry name" value="Lyase_8_C"/>
</dbReference>
<dbReference type="Gene3D" id="1.50.10.100">
    <property type="entry name" value="Chondroitin AC/alginate lyase"/>
    <property type="match status" value="1"/>
</dbReference>
<dbReference type="Pfam" id="PF02884">
    <property type="entry name" value="Lyase_8_C"/>
    <property type="match status" value="1"/>
</dbReference>
<dbReference type="InterPro" id="IPR006311">
    <property type="entry name" value="TAT_signal"/>
</dbReference>
<comment type="caution">
    <text evidence="8">The sequence shown here is derived from an EMBL/GenBank/DDBJ whole genome shotgun (WGS) entry which is preliminary data.</text>
</comment>